<dbReference type="EMBL" id="FNOW01000053">
    <property type="protein sequence ID" value="SDY35774.1"/>
    <property type="molecule type" value="Genomic_DNA"/>
</dbReference>
<evidence type="ECO:0000256" key="1">
    <source>
        <dbReference type="ARBA" id="ARBA00022490"/>
    </source>
</evidence>
<evidence type="ECO:0000313" key="6">
    <source>
        <dbReference type="EMBL" id="SDY35774.1"/>
    </source>
</evidence>
<dbReference type="InterPro" id="IPR028998">
    <property type="entry name" value="RimP_C"/>
</dbReference>
<dbReference type="STRING" id="61595.SAMN05421644_15311"/>
<dbReference type="PANTHER" id="PTHR33867">
    <property type="entry name" value="RIBOSOME MATURATION FACTOR RIMP"/>
    <property type="match status" value="1"/>
</dbReference>
<accession>A0A1H3J9A8</accession>
<dbReference type="HAMAP" id="MF_01077">
    <property type="entry name" value="RimP"/>
    <property type="match status" value="1"/>
</dbReference>
<dbReference type="FunFam" id="3.30.300.70:FF:000001">
    <property type="entry name" value="Ribosome maturation factor RimP"/>
    <property type="match status" value="1"/>
</dbReference>
<dbReference type="Pfam" id="PF17384">
    <property type="entry name" value="DUF150_C"/>
    <property type="match status" value="1"/>
</dbReference>
<protein>
    <recommendedName>
        <fullName evidence="3">Ribosome maturation factor RimP</fullName>
    </recommendedName>
</protein>
<gene>
    <name evidence="3" type="primary">rimP</name>
    <name evidence="6" type="ORF">SAMN05421644_15311</name>
</gene>
<dbReference type="AlphaFoldDB" id="A0A1H3J9A8"/>
<comment type="subcellular location">
    <subcellularLocation>
        <location evidence="3">Cytoplasm</location>
    </subcellularLocation>
</comment>
<dbReference type="SUPFAM" id="SSF75420">
    <property type="entry name" value="YhbC-like, N-terminal domain"/>
    <property type="match status" value="1"/>
</dbReference>
<dbReference type="PANTHER" id="PTHR33867:SF1">
    <property type="entry name" value="RIBOSOME MATURATION FACTOR RIMP"/>
    <property type="match status" value="1"/>
</dbReference>
<proteinExistence type="inferred from homology"/>
<dbReference type="InterPro" id="IPR035956">
    <property type="entry name" value="RimP_N_sf"/>
</dbReference>
<feature type="domain" description="Ribosome maturation factor RimP N-terminal" evidence="4">
    <location>
        <begin position="48"/>
        <end position="120"/>
    </location>
</feature>
<feature type="domain" description="Ribosome maturation factor RimP C-terminal" evidence="5">
    <location>
        <begin position="125"/>
        <end position="187"/>
    </location>
</feature>
<dbReference type="GO" id="GO:0006412">
    <property type="term" value="P:translation"/>
    <property type="evidence" value="ECO:0007669"/>
    <property type="project" value="TreeGrafter"/>
</dbReference>
<keyword evidence="7" id="KW-1185">Reference proteome</keyword>
<name>A0A1H3J9A8_ALLWA</name>
<reference evidence="7" key="1">
    <citation type="submission" date="2016-10" db="EMBL/GenBank/DDBJ databases">
        <authorList>
            <person name="Varghese N."/>
            <person name="Submissions S."/>
        </authorList>
    </citation>
    <scope>NUCLEOTIDE SEQUENCE [LARGE SCALE GENOMIC DNA]</scope>
    <source>
        <strain evidence="7">DSM 173</strain>
    </source>
</reference>
<evidence type="ECO:0000259" key="5">
    <source>
        <dbReference type="Pfam" id="PF17384"/>
    </source>
</evidence>
<comment type="similarity">
    <text evidence="3">Belongs to the RimP family.</text>
</comment>
<keyword evidence="2 3" id="KW-0690">Ribosome biogenesis</keyword>
<evidence type="ECO:0000256" key="2">
    <source>
        <dbReference type="ARBA" id="ARBA00022517"/>
    </source>
</evidence>
<evidence type="ECO:0000256" key="3">
    <source>
        <dbReference type="HAMAP-Rule" id="MF_01077"/>
    </source>
</evidence>
<dbReference type="SUPFAM" id="SSF74942">
    <property type="entry name" value="YhbC-like, C-terminal domain"/>
    <property type="match status" value="1"/>
</dbReference>
<dbReference type="CDD" id="cd01734">
    <property type="entry name" value="YlxS_C"/>
    <property type="match status" value="1"/>
</dbReference>
<dbReference type="InterPro" id="IPR003728">
    <property type="entry name" value="Ribosome_maturation_RimP"/>
</dbReference>
<evidence type="ECO:0000259" key="4">
    <source>
        <dbReference type="Pfam" id="PF02576"/>
    </source>
</evidence>
<organism evidence="6 7">
    <name type="scientific">Allochromatium warmingii</name>
    <name type="common">Chromatium warmingii</name>
    <dbReference type="NCBI Taxonomy" id="61595"/>
    <lineage>
        <taxon>Bacteria</taxon>
        <taxon>Pseudomonadati</taxon>
        <taxon>Pseudomonadota</taxon>
        <taxon>Gammaproteobacteria</taxon>
        <taxon>Chromatiales</taxon>
        <taxon>Chromatiaceae</taxon>
        <taxon>Allochromatium</taxon>
    </lineage>
</organism>
<dbReference type="Gene3D" id="3.30.300.70">
    <property type="entry name" value="RimP-like superfamily, N-terminal"/>
    <property type="match status" value="1"/>
</dbReference>
<evidence type="ECO:0000313" key="7">
    <source>
        <dbReference type="Proteomes" id="UP000198672"/>
    </source>
</evidence>
<dbReference type="Gene3D" id="2.30.30.180">
    <property type="entry name" value="Ribosome maturation factor RimP, C-terminal domain"/>
    <property type="match status" value="1"/>
</dbReference>
<keyword evidence="1 3" id="KW-0963">Cytoplasm</keyword>
<dbReference type="GO" id="GO:0000028">
    <property type="term" value="P:ribosomal small subunit assembly"/>
    <property type="evidence" value="ECO:0007669"/>
    <property type="project" value="TreeGrafter"/>
</dbReference>
<dbReference type="Proteomes" id="UP000198672">
    <property type="component" value="Unassembled WGS sequence"/>
</dbReference>
<dbReference type="Pfam" id="PF02576">
    <property type="entry name" value="RimP_N"/>
    <property type="match status" value="1"/>
</dbReference>
<comment type="function">
    <text evidence="3">Required for maturation of 30S ribosomal subunits.</text>
</comment>
<dbReference type="NCBIfam" id="NF000927">
    <property type="entry name" value="PRK00092.1-1"/>
    <property type="match status" value="1"/>
</dbReference>
<dbReference type="InterPro" id="IPR028989">
    <property type="entry name" value="RimP_N"/>
</dbReference>
<dbReference type="GO" id="GO:0005829">
    <property type="term" value="C:cytosol"/>
    <property type="evidence" value="ECO:0007669"/>
    <property type="project" value="TreeGrafter"/>
</dbReference>
<dbReference type="InterPro" id="IPR036847">
    <property type="entry name" value="RimP_C_sf"/>
</dbReference>
<sequence>MGFFYRSRKDASRRTRTLEQVTQLGRWPNFCFYGAHSMQPADSQLTLLVRRVVEPLGYELVGVEYFQKGGGATLRVYIDHEHGITLDDCTTVSHQLSGVLDVEDPIPEQYDLEVSSPGLDRPLVFPEHFERFVGRRVRMRLSEKVEGRRKLEGVLRGLHAGVVTLYAEERDWEIPLTSLDSARLIPEL</sequence>